<name>A0A1E7F5G7_9STRA</name>
<dbReference type="EMBL" id="KV784361">
    <property type="protein sequence ID" value="OEU13406.1"/>
    <property type="molecule type" value="Genomic_DNA"/>
</dbReference>
<evidence type="ECO:0000313" key="2">
    <source>
        <dbReference type="EMBL" id="OEU13406.1"/>
    </source>
</evidence>
<dbReference type="InParanoid" id="A0A1E7F5G7"/>
<feature type="compositionally biased region" description="Low complexity" evidence="1">
    <location>
        <begin position="40"/>
        <end position="49"/>
    </location>
</feature>
<organism evidence="2 3">
    <name type="scientific">Fragilariopsis cylindrus CCMP1102</name>
    <dbReference type="NCBI Taxonomy" id="635003"/>
    <lineage>
        <taxon>Eukaryota</taxon>
        <taxon>Sar</taxon>
        <taxon>Stramenopiles</taxon>
        <taxon>Ochrophyta</taxon>
        <taxon>Bacillariophyta</taxon>
        <taxon>Bacillariophyceae</taxon>
        <taxon>Bacillariophycidae</taxon>
        <taxon>Bacillariales</taxon>
        <taxon>Bacillariaceae</taxon>
        <taxon>Fragilariopsis</taxon>
    </lineage>
</organism>
<keyword evidence="3" id="KW-1185">Reference proteome</keyword>
<evidence type="ECO:0000313" key="3">
    <source>
        <dbReference type="Proteomes" id="UP000095751"/>
    </source>
</evidence>
<dbReference type="KEGG" id="fcy:FRACYDRAFT_241743"/>
<dbReference type="Proteomes" id="UP000095751">
    <property type="component" value="Unassembled WGS sequence"/>
</dbReference>
<sequence length="1510" mass="169292">MPSPLHGRIFHRLKIPQSSSDVPVSKKHRPKTKSIERGSAAAAAAAAAAPTGKPVNDDTNTSSENRKLHYSCGFIFTTCTDSYDESSPRRNKEYLLSLPRDLLKLACDAVRSEREVIIRRYAEISLLESLETITTDNKKSTVFDNNNDYDVSISSSSSSTTTYSMIEVHEKGLEVLPSSHQEEPLQATQQQNQYLKDANNSSSNSSSNKTNRQPYDSDSERDNIWTLTQFWRKEQIDFQTMRTSRPKFCILATVDAISPIVAMDPSNPFALIEVYDKDNTDISCVIVLHGRAMLNHAAIFPLDTLVFRNVVYKPWSQKRNQQQQQQKQQHDRLQIGSSSMITPVNLVPMVQGRIYHVETLSIISGTGTATIIHYVDMVILPKNELKYNHDGNNAGKAVDDNLPVPKLGLIKNTVSSTTFRCRLYLSHFPMSMDVQFSLRIGAIIQANNIHIVRSHNGQVESFSDVDVNIGISYGVCLRSTLILLKNASDAACEEELKEQLVEVHESTEPGPEGNQITGSSPSTRSSDKSNMRLQTQFTVLCAKIHKCRGKGMNEYEDDTKYQRYGTSSDMDHTHHTIDRLLPFLNYGFRRKIDQTYLKDIYYKQVEDWVHRSFRASLCVHFNNGVLKDFIVNVLLKRNGNNEGPTKTRCSHEIFNPSATSPKIKRRSPPRSPYAEFFDHPFNLITPQDDGGDDMHDILCGCHLSVEDRNYSSSRTSLLLDLNDIRTASQRYLDRQIMKKLSSSPLSSETKKLGASNQIKTGFTGSICVSLRELYGDKFRESKEPKDDHSDNEEKQNYDCFVGGFVSELHTVSSHGVSSIADEGCQIPISFDQKRGQNANKNDFIIGQIDSAMISCLCIGSSSNEIFPENNNNDPVSCLHSSVSKVSRLPVLDQGKKHLMGNCSLVTLGGLLFVTAIQIHLRDYKVFKTTDSSSNDQGGTRLDRDILTVEDCLIKQVFLSKSIKPATLMGMLTRNRFHYKMNTDGSYKCCNITVSSSRMDELKDLESDNSCLQALELSLSIVQNTARMIKFNQALDNLLPGANIAQSQKVLGLSFWVLGDSGQTCALTFGGSEDIMPGSPCSKSIINVFFPSTSLELTKQGRVRSLCTNNHLDAIFISHRRVGKVHQQSWNALTTKSSYIFDFVGGTKVMRGALHRRPSRRNIFGHAHSSTSFRTVGELSTEPSAAIPICTLSNLFELVYRCLREPSATQRIINPSLVRRVVHGRLLNLSFCQVQCYCMRCMCPLIDSTTNTRDEATSTGKRKRKETTFEEPSFWHLPHPEEHIEGIHRTQNCDSSVVRDNHLPQQIQLSSLRCPKNDCSKNSFGVKWECSGILDDGTGQATMYADGDAALTLLGMSSENIQIIEHGVWSIRGGSLLFMKSIPPSKHLRDKVIQVLSTTRRRNTKNDNQRSPMIIFDPITLLSMEDRAAYLLEKHCRSSSRPRRPLDYYVRCKPLVSGNKIPHMHHTKIDSFFADHGSYSNGSCTIFRGQVASYTLPPLKLELVDCGANSS</sequence>
<feature type="compositionally biased region" description="Low complexity" evidence="1">
    <location>
        <begin position="199"/>
        <end position="208"/>
    </location>
</feature>
<reference evidence="2 3" key="1">
    <citation type="submission" date="2016-09" db="EMBL/GenBank/DDBJ databases">
        <title>Extensive genetic diversity and differential bi-allelic expression allows diatom success in the polar Southern Ocean.</title>
        <authorList>
            <consortium name="DOE Joint Genome Institute"/>
            <person name="Mock T."/>
            <person name="Otillar R.P."/>
            <person name="Strauss J."/>
            <person name="Dupont C."/>
            <person name="Frickenhaus S."/>
            <person name="Maumus F."/>
            <person name="Mcmullan M."/>
            <person name="Sanges R."/>
            <person name="Schmutz J."/>
            <person name="Toseland A."/>
            <person name="Valas R."/>
            <person name="Veluchamy A."/>
            <person name="Ward B.J."/>
            <person name="Allen A."/>
            <person name="Barry K."/>
            <person name="Falciatore A."/>
            <person name="Ferrante M."/>
            <person name="Fortunato A.E."/>
            <person name="Gloeckner G."/>
            <person name="Gruber A."/>
            <person name="Hipkin R."/>
            <person name="Janech M."/>
            <person name="Kroth P."/>
            <person name="Leese F."/>
            <person name="Lindquist E."/>
            <person name="Lyon B.R."/>
            <person name="Martin J."/>
            <person name="Mayer C."/>
            <person name="Parker M."/>
            <person name="Quesneville H."/>
            <person name="Raymond J."/>
            <person name="Uhlig C."/>
            <person name="Valentin K.U."/>
            <person name="Worden A.Z."/>
            <person name="Armbrust E.V."/>
            <person name="Bowler C."/>
            <person name="Green B."/>
            <person name="Moulton V."/>
            <person name="Van Oosterhout C."/>
            <person name="Grigoriev I."/>
        </authorList>
    </citation>
    <scope>NUCLEOTIDE SEQUENCE [LARGE SCALE GENOMIC DNA]</scope>
    <source>
        <strain evidence="2 3">CCMP1102</strain>
    </source>
</reference>
<feature type="compositionally biased region" description="Polar residues" evidence="1">
    <location>
        <begin position="514"/>
        <end position="524"/>
    </location>
</feature>
<proteinExistence type="predicted"/>
<evidence type="ECO:0000256" key="1">
    <source>
        <dbReference type="SAM" id="MobiDB-lite"/>
    </source>
</evidence>
<feature type="region of interest" description="Disordered" evidence="1">
    <location>
        <begin position="196"/>
        <end position="219"/>
    </location>
</feature>
<evidence type="ECO:0008006" key="4">
    <source>
        <dbReference type="Google" id="ProtNLM"/>
    </source>
</evidence>
<feature type="region of interest" description="Disordered" evidence="1">
    <location>
        <begin position="501"/>
        <end position="529"/>
    </location>
</feature>
<feature type="region of interest" description="Disordered" evidence="1">
    <location>
        <begin position="16"/>
        <end position="63"/>
    </location>
</feature>
<dbReference type="OrthoDB" id="49087at2759"/>
<protein>
    <recommendedName>
        <fullName evidence="4">CST complex subunit CTC1</fullName>
    </recommendedName>
</protein>
<accession>A0A1E7F5G7</accession>
<gene>
    <name evidence="2" type="ORF">FRACYDRAFT_241743</name>
</gene>